<dbReference type="Gene3D" id="3.40.50.2300">
    <property type="match status" value="1"/>
</dbReference>
<dbReference type="SMART" id="SM00448">
    <property type="entry name" value="REC"/>
    <property type="match status" value="1"/>
</dbReference>
<feature type="modified residue" description="4-aspartylphosphate" evidence="2">
    <location>
        <position position="54"/>
    </location>
</feature>
<dbReference type="PANTHER" id="PTHR44591">
    <property type="entry name" value="STRESS RESPONSE REGULATOR PROTEIN 1"/>
    <property type="match status" value="1"/>
</dbReference>
<protein>
    <submittedName>
        <fullName evidence="4">Response regulator</fullName>
    </submittedName>
</protein>
<evidence type="ECO:0000256" key="2">
    <source>
        <dbReference type="PROSITE-ProRule" id="PRU00169"/>
    </source>
</evidence>
<feature type="domain" description="Response regulatory" evidence="3">
    <location>
        <begin position="4"/>
        <end position="115"/>
    </location>
</feature>
<dbReference type="AlphaFoldDB" id="A0A8T4IFD2"/>
<dbReference type="PANTHER" id="PTHR44591:SF24">
    <property type="entry name" value="PROTEIN-GLUTAMATE METHYLESTERASE_PROTEIN-GLUTAMINE GLUTAMINASE 1"/>
    <property type="match status" value="1"/>
</dbReference>
<dbReference type="GO" id="GO:0000160">
    <property type="term" value="P:phosphorelay signal transduction system"/>
    <property type="evidence" value="ECO:0007669"/>
    <property type="project" value="InterPro"/>
</dbReference>
<keyword evidence="1 2" id="KW-0597">Phosphoprotein</keyword>
<keyword evidence="5" id="KW-1185">Reference proteome</keyword>
<dbReference type="EMBL" id="JAGRQC010000001">
    <property type="protein sequence ID" value="MBR0551765.1"/>
    <property type="molecule type" value="Genomic_DNA"/>
</dbReference>
<evidence type="ECO:0000259" key="3">
    <source>
        <dbReference type="PROSITE" id="PS50110"/>
    </source>
</evidence>
<dbReference type="InterPro" id="IPR050595">
    <property type="entry name" value="Bact_response_regulator"/>
</dbReference>
<dbReference type="PROSITE" id="PS50110">
    <property type="entry name" value="RESPONSE_REGULATORY"/>
    <property type="match status" value="1"/>
</dbReference>
<dbReference type="InterPro" id="IPR011006">
    <property type="entry name" value="CheY-like_superfamily"/>
</dbReference>
<dbReference type="SUPFAM" id="SSF52172">
    <property type="entry name" value="CheY-like"/>
    <property type="match status" value="1"/>
</dbReference>
<accession>A0A8T4IFD2</accession>
<sequence length="123" mass="13329">MDKTVLLVEDEMLIALDLEDIVTAAGLSVDGPYARVADATEALKRQVPACAILDVQLLDGEVFPVAEKLAELSVPMIFHSGHAIEKEIRKRFPDADFCSKPSTPSDLTSKLKLAFGECMPDAN</sequence>
<gene>
    <name evidence="4" type="ORF">J7S20_04515</name>
</gene>
<reference evidence="4" key="1">
    <citation type="submission" date="2021-04" db="EMBL/GenBank/DDBJ databases">
        <title>Ouciella asimina sp. nov., isolated from the surface seawater in the hydrothermal field of Okinawa Trough.</title>
        <authorList>
            <person name="Shuang W."/>
        </authorList>
    </citation>
    <scope>NUCLEOTIDE SEQUENCE</scope>
    <source>
        <strain evidence="4">LXI357</strain>
    </source>
</reference>
<organism evidence="4 5">
    <name type="scientific">Stakelama marina</name>
    <dbReference type="NCBI Taxonomy" id="2826939"/>
    <lineage>
        <taxon>Bacteria</taxon>
        <taxon>Pseudomonadati</taxon>
        <taxon>Pseudomonadota</taxon>
        <taxon>Alphaproteobacteria</taxon>
        <taxon>Sphingomonadales</taxon>
        <taxon>Sphingomonadaceae</taxon>
        <taxon>Stakelama</taxon>
    </lineage>
</organism>
<evidence type="ECO:0000256" key="1">
    <source>
        <dbReference type="ARBA" id="ARBA00022553"/>
    </source>
</evidence>
<evidence type="ECO:0000313" key="5">
    <source>
        <dbReference type="Proteomes" id="UP000676996"/>
    </source>
</evidence>
<dbReference type="InterPro" id="IPR001789">
    <property type="entry name" value="Sig_transdc_resp-reg_receiver"/>
</dbReference>
<evidence type="ECO:0000313" key="4">
    <source>
        <dbReference type="EMBL" id="MBR0551765.1"/>
    </source>
</evidence>
<name>A0A8T4IFD2_9SPHN</name>
<comment type="caution">
    <text evidence="4">The sequence shown here is derived from an EMBL/GenBank/DDBJ whole genome shotgun (WGS) entry which is preliminary data.</text>
</comment>
<proteinExistence type="predicted"/>
<dbReference type="Proteomes" id="UP000676996">
    <property type="component" value="Unassembled WGS sequence"/>
</dbReference>